<name>A0A8J2ZZ23_9BACL</name>
<feature type="domain" description="DnaB/C C-terminal" evidence="3">
    <location>
        <begin position="319"/>
        <end position="384"/>
    </location>
</feature>
<dbReference type="RefSeq" id="WP_188498710.1">
    <property type="nucleotide sequence ID" value="NZ_BMFV01000034.1"/>
</dbReference>
<comment type="caution">
    <text evidence="5">The sequence shown here is derived from an EMBL/GenBank/DDBJ whole genome shotgun (WGS) entry which is preliminary data.</text>
</comment>
<reference evidence="5" key="1">
    <citation type="journal article" date="2014" name="Int. J. Syst. Evol. Microbiol.">
        <title>Complete genome sequence of Corynebacterium casei LMG S-19264T (=DSM 44701T), isolated from a smear-ripened cheese.</title>
        <authorList>
            <consortium name="US DOE Joint Genome Institute (JGI-PGF)"/>
            <person name="Walter F."/>
            <person name="Albersmeier A."/>
            <person name="Kalinowski J."/>
            <person name="Ruckert C."/>
        </authorList>
    </citation>
    <scope>NUCLEOTIDE SEQUENCE</scope>
    <source>
        <strain evidence="5">CGMCC 1.12777</strain>
    </source>
</reference>
<feature type="compositionally biased region" description="Basic and acidic residues" evidence="2">
    <location>
        <begin position="433"/>
        <end position="442"/>
    </location>
</feature>
<dbReference type="Pfam" id="PF07261">
    <property type="entry name" value="DnaB_2"/>
    <property type="match status" value="1"/>
</dbReference>
<dbReference type="EMBL" id="BMFV01000034">
    <property type="protein sequence ID" value="GGH86790.1"/>
    <property type="molecule type" value="Genomic_DNA"/>
</dbReference>
<evidence type="ECO:0000259" key="3">
    <source>
        <dbReference type="Pfam" id="PF07261"/>
    </source>
</evidence>
<feature type="domain" description="Replicative helicase loading/DNA remodeling protein DnaB N-terminal winged helix" evidence="4">
    <location>
        <begin position="10"/>
        <end position="215"/>
    </location>
</feature>
<evidence type="ECO:0000313" key="6">
    <source>
        <dbReference type="Proteomes" id="UP000656813"/>
    </source>
</evidence>
<sequence length="452" mass="52498">MQAHWKELLPVDRYTVRLGAVIQSFDLKIINFLYQPLIGPSACQLYMSLQLEAQGPTTDFTHHHLMVRTNCSLQSLFKDRKLLEAVGLLKVYKSKEGTVTHFIYDLVAPLSPAQFFTDGLLNIFLYNRVGQQEYARLKDWFKLKELPDHYDEVTVSFSDVFTSVNPSELVQHHDPASMEIAVKEFEDKHGEPRLTIDFDFDQLYRKLSDVIISREAFTAEIKEAITKLAFVYKMGPEQMGQIIQRAFLHTGEIDIEQLRKEVRNYYQIENGEQLPALSFRTQPEPLKEFSSTPPKDDYEHLIQWFESISPYELLETVGGGQPAAPDLKIVEEVLFDQKLNPGVVNVLLDYVMRTNDYRLIKGYVTKIAAQWGRKKVKTVREAMELAKSEHKQYQKWTEEKTKRPTQRSNTRRAKLPKWMEEGKQAKSEGQSAPDDKTLAERKQRLEEYLNNL</sequence>
<dbReference type="Proteomes" id="UP000656813">
    <property type="component" value="Unassembled WGS sequence"/>
</dbReference>
<dbReference type="Pfam" id="PF25888">
    <property type="entry name" value="WHD_DnaB"/>
    <property type="match status" value="1"/>
</dbReference>
<evidence type="ECO:0000256" key="1">
    <source>
        <dbReference type="ARBA" id="ARBA00093462"/>
    </source>
</evidence>
<keyword evidence="6" id="KW-1185">Reference proteome</keyword>
<dbReference type="AlphaFoldDB" id="A0A8J2ZZ23"/>
<dbReference type="InterPro" id="IPR006343">
    <property type="entry name" value="DnaB/C_C"/>
</dbReference>
<feature type="compositionally biased region" description="Basic and acidic residues" evidence="2">
    <location>
        <begin position="390"/>
        <end position="402"/>
    </location>
</feature>
<comment type="similarity">
    <text evidence="1">Belongs to the DnaB/DnaD family.</text>
</comment>
<accession>A0A8J2ZZ23</accession>
<organism evidence="5 6">
    <name type="scientific">Pullulanibacillus pueri</name>
    <dbReference type="NCBI Taxonomy" id="1437324"/>
    <lineage>
        <taxon>Bacteria</taxon>
        <taxon>Bacillati</taxon>
        <taxon>Bacillota</taxon>
        <taxon>Bacilli</taxon>
        <taxon>Bacillales</taxon>
        <taxon>Sporolactobacillaceae</taxon>
        <taxon>Pullulanibacillus</taxon>
    </lineage>
</organism>
<feature type="region of interest" description="Disordered" evidence="2">
    <location>
        <begin position="390"/>
        <end position="442"/>
    </location>
</feature>
<feature type="compositionally biased region" description="Basic residues" evidence="2">
    <location>
        <begin position="403"/>
        <end position="415"/>
    </location>
</feature>
<protein>
    <submittedName>
        <fullName evidence="5">Replication initiation and membrane attachment protein</fullName>
    </submittedName>
</protein>
<dbReference type="InterPro" id="IPR058660">
    <property type="entry name" value="WHD_DnaB"/>
</dbReference>
<evidence type="ECO:0000313" key="5">
    <source>
        <dbReference type="EMBL" id="GGH86790.1"/>
    </source>
</evidence>
<reference evidence="5" key="2">
    <citation type="submission" date="2020-09" db="EMBL/GenBank/DDBJ databases">
        <authorList>
            <person name="Sun Q."/>
            <person name="Zhou Y."/>
        </authorList>
    </citation>
    <scope>NUCLEOTIDE SEQUENCE</scope>
    <source>
        <strain evidence="5">CGMCC 1.12777</strain>
    </source>
</reference>
<evidence type="ECO:0000256" key="2">
    <source>
        <dbReference type="SAM" id="MobiDB-lite"/>
    </source>
</evidence>
<proteinExistence type="inferred from homology"/>
<feature type="compositionally biased region" description="Basic and acidic residues" evidence="2">
    <location>
        <begin position="417"/>
        <end position="426"/>
    </location>
</feature>
<gene>
    <name evidence="5" type="ORF">GCM10007096_35320</name>
</gene>
<evidence type="ECO:0000259" key="4">
    <source>
        <dbReference type="Pfam" id="PF25888"/>
    </source>
</evidence>